<dbReference type="Gene3D" id="1.10.287.130">
    <property type="match status" value="1"/>
</dbReference>
<dbReference type="Pfam" id="PF08447">
    <property type="entry name" value="PAS_3"/>
    <property type="match status" value="5"/>
</dbReference>
<keyword evidence="4" id="KW-0808">Transferase</keyword>
<dbReference type="PANTHER" id="PTHR43304">
    <property type="entry name" value="PHYTOCHROME-LIKE PROTEIN CPH1"/>
    <property type="match status" value="1"/>
</dbReference>
<dbReference type="InterPro" id="IPR029016">
    <property type="entry name" value="GAF-like_dom_sf"/>
</dbReference>
<dbReference type="CDD" id="cd00082">
    <property type="entry name" value="HisKA"/>
    <property type="match status" value="1"/>
</dbReference>
<protein>
    <recommendedName>
        <fullName evidence="2">histidine kinase</fullName>
        <ecNumber evidence="2">2.7.13.3</ecNumber>
    </recommendedName>
</protein>
<dbReference type="NCBIfam" id="TIGR00229">
    <property type="entry name" value="sensory_box"/>
    <property type="match status" value="6"/>
</dbReference>
<dbReference type="SMART" id="SM00387">
    <property type="entry name" value="HATPase_c"/>
    <property type="match status" value="1"/>
</dbReference>
<evidence type="ECO:0000256" key="6">
    <source>
        <dbReference type="SAM" id="Coils"/>
    </source>
</evidence>
<evidence type="ECO:0000313" key="10">
    <source>
        <dbReference type="EMBL" id="MBY5950961.1"/>
    </source>
</evidence>
<dbReference type="Gene3D" id="2.10.70.100">
    <property type="match status" value="2"/>
</dbReference>
<dbReference type="InterPro" id="IPR052162">
    <property type="entry name" value="Sensor_kinase/Photoreceptor"/>
</dbReference>
<dbReference type="Pfam" id="PF02518">
    <property type="entry name" value="HATPase_c"/>
    <property type="match status" value="1"/>
</dbReference>
<keyword evidence="5" id="KW-0418">Kinase</keyword>
<proteinExistence type="predicted"/>
<feature type="domain" description="PAS" evidence="8">
    <location>
        <begin position="520"/>
        <end position="592"/>
    </location>
</feature>
<dbReference type="InterPro" id="IPR005467">
    <property type="entry name" value="His_kinase_dom"/>
</dbReference>
<keyword evidence="3" id="KW-0597">Phosphoprotein</keyword>
<dbReference type="SUPFAM" id="SSF47384">
    <property type="entry name" value="Homodimeric domain of signal transducing histidine kinase"/>
    <property type="match status" value="1"/>
</dbReference>
<feature type="domain" description="PAC" evidence="9">
    <location>
        <begin position="1020"/>
        <end position="1071"/>
    </location>
</feature>
<name>A0ABS7N4Q1_9BACT</name>
<dbReference type="Pfam" id="PF00512">
    <property type="entry name" value="HisKA"/>
    <property type="match status" value="1"/>
</dbReference>
<evidence type="ECO:0000313" key="11">
    <source>
        <dbReference type="Proteomes" id="UP000766609"/>
    </source>
</evidence>
<dbReference type="InterPro" id="IPR036097">
    <property type="entry name" value="HisK_dim/P_sf"/>
</dbReference>
<dbReference type="Pfam" id="PF00989">
    <property type="entry name" value="PAS"/>
    <property type="match status" value="1"/>
</dbReference>
<dbReference type="Proteomes" id="UP000766609">
    <property type="component" value="Unassembled WGS sequence"/>
</dbReference>
<gene>
    <name evidence="10" type="ORF">KUV23_08250</name>
</gene>
<keyword evidence="11" id="KW-1185">Reference proteome</keyword>
<dbReference type="Gene3D" id="3.30.565.10">
    <property type="entry name" value="Histidine kinase-like ATPase, C-terminal domain"/>
    <property type="match status" value="1"/>
</dbReference>
<dbReference type="InterPro" id="IPR003594">
    <property type="entry name" value="HATPase_dom"/>
</dbReference>
<evidence type="ECO:0000256" key="2">
    <source>
        <dbReference type="ARBA" id="ARBA00012438"/>
    </source>
</evidence>
<accession>A0ABS7N4Q1</accession>
<reference evidence="10 11" key="1">
    <citation type="submission" date="2021-06" db="EMBL/GenBank/DDBJ databases">
        <title>44 bacteria genomes isolated from Dapeng, Shenzhen.</title>
        <authorList>
            <person name="Zheng W."/>
            <person name="Yu S."/>
            <person name="Huang Y."/>
        </authorList>
    </citation>
    <scope>NUCLEOTIDE SEQUENCE [LARGE SCALE GENOMIC DNA]</scope>
    <source>
        <strain evidence="10 11">DP5N14-6</strain>
    </source>
</reference>
<dbReference type="SMART" id="SM00388">
    <property type="entry name" value="HisKA"/>
    <property type="match status" value="1"/>
</dbReference>
<dbReference type="PROSITE" id="PS50113">
    <property type="entry name" value="PAC"/>
    <property type="match status" value="4"/>
</dbReference>
<feature type="domain" description="Histidine kinase" evidence="7">
    <location>
        <begin position="1096"/>
        <end position="1310"/>
    </location>
</feature>
<evidence type="ECO:0000256" key="4">
    <source>
        <dbReference type="ARBA" id="ARBA00022679"/>
    </source>
</evidence>
<evidence type="ECO:0000259" key="9">
    <source>
        <dbReference type="PROSITE" id="PS50113"/>
    </source>
</evidence>
<dbReference type="InterPro" id="IPR004358">
    <property type="entry name" value="Sig_transdc_His_kin-like_C"/>
</dbReference>
<feature type="domain" description="PAS" evidence="8">
    <location>
        <begin position="142"/>
        <end position="212"/>
    </location>
</feature>
<feature type="domain" description="PAS" evidence="8">
    <location>
        <begin position="40"/>
        <end position="86"/>
    </location>
</feature>
<dbReference type="SMART" id="SM00086">
    <property type="entry name" value="PAC"/>
    <property type="match status" value="5"/>
</dbReference>
<dbReference type="SMART" id="SM00065">
    <property type="entry name" value="GAF"/>
    <property type="match status" value="1"/>
</dbReference>
<evidence type="ECO:0000256" key="3">
    <source>
        <dbReference type="ARBA" id="ARBA00022553"/>
    </source>
</evidence>
<dbReference type="SUPFAM" id="SSF55874">
    <property type="entry name" value="ATPase domain of HSP90 chaperone/DNA topoisomerase II/histidine kinase"/>
    <property type="match status" value="1"/>
</dbReference>
<evidence type="ECO:0000259" key="8">
    <source>
        <dbReference type="PROSITE" id="PS50112"/>
    </source>
</evidence>
<dbReference type="InterPro" id="IPR036890">
    <property type="entry name" value="HATPase_C_sf"/>
</dbReference>
<organism evidence="10 11">
    <name type="scientific">Algoriphagus marincola</name>
    <dbReference type="NCBI Taxonomy" id="264027"/>
    <lineage>
        <taxon>Bacteria</taxon>
        <taxon>Pseudomonadati</taxon>
        <taxon>Bacteroidota</taxon>
        <taxon>Cytophagia</taxon>
        <taxon>Cytophagales</taxon>
        <taxon>Cyclobacteriaceae</taxon>
        <taxon>Algoriphagus</taxon>
    </lineage>
</organism>
<feature type="domain" description="PAC" evidence="9">
    <location>
        <begin position="89"/>
        <end position="141"/>
    </location>
</feature>
<dbReference type="Gene3D" id="3.30.450.20">
    <property type="entry name" value="PAS domain"/>
    <property type="match status" value="7"/>
</dbReference>
<feature type="domain" description="PAC" evidence="9">
    <location>
        <begin position="597"/>
        <end position="649"/>
    </location>
</feature>
<feature type="domain" description="PAS" evidence="8">
    <location>
        <begin position="826"/>
        <end position="884"/>
    </location>
</feature>
<dbReference type="PROSITE" id="PS50109">
    <property type="entry name" value="HIS_KIN"/>
    <property type="match status" value="1"/>
</dbReference>
<dbReference type="PANTHER" id="PTHR43304:SF1">
    <property type="entry name" value="PAC DOMAIN-CONTAINING PROTEIN"/>
    <property type="match status" value="1"/>
</dbReference>
<dbReference type="InterPro" id="IPR001610">
    <property type="entry name" value="PAC"/>
</dbReference>
<dbReference type="SUPFAM" id="SSF55785">
    <property type="entry name" value="PYP-like sensor domain (PAS domain)"/>
    <property type="match status" value="7"/>
</dbReference>
<dbReference type="Gene3D" id="3.30.450.40">
    <property type="match status" value="1"/>
</dbReference>
<evidence type="ECO:0000256" key="5">
    <source>
        <dbReference type="ARBA" id="ARBA00022777"/>
    </source>
</evidence>
<dbReference type="InterPro" id="IPR000014">
    <property type="entry name" value="PAS"/>
</dbReference>
<comment type="caution">
    <text evidence="10">The sequence shown here is derived from an EMBL/GenBank/DDBJ whole genome shotgun (WGS) entry which is preliminary data.</text>
</comment>
<dbReference type="InterPro" id="IPR013655">
    <property type="entry name" value="PAS_fold_3"/>
</dbReference>
<dbReference type="SUPFAM" id="SSF55781">
    <property type="entry name" value="GAF domain-like"/>
    <property type="match status" value="1"/>
</dbReference>
<dbReference type="InterPro" id="IPR035965">
    <property type="entry name" value="PAS-like_dom_sf"/>
</dbReference>
<dbReference type="Pfam" id="PF13188">
    <property type="entry name" value="PAS_8"/>
    <property type="match status" value="1"/>
</dbReference>
<dbReference type="Pfam" id="PF01590">
    <property type="entry name" value="GAF"/>
    <property type="match status" value="1"/>
</dbReference>
<dbReference type="PROSITE" id="PS50112">
    <property type="entry name" value="PAS"/>
    <property type="match status" value="4"/>
</dbReference>
<sequence>MAEKENKNISESSLIGLIRKLEKSANMGFWEKNLLTGDYYWSDQFFEIFGLDPEKDLPSESLRLSCIHPEDREKSKKAYQNAIETGQSFKIEKRIIRPDGEIRYIVSESHIEKNDQGLPVKVYGIVKDISTEKLLQEKSERKNRELQSFFKNSKDLLIEINWDGIIQNISESSYQNLGYHPDELIGKYLKDLVFPEDLPATMQAAQKVRAGEIVSNFKNRYIHKNGGLVNLEWSITTDPEYQALFISARNINEKIELEKETKGLLERLNRAQKIAKLGYWELEVKSEKLFWSDEIYRIWELSTDFEPDFNFFKNSIHPDDRDEFLEALEQTLSESGNLDCVHRIIMEDGRVKYVRERASHYINPDSGRRVLRGTAQDITEEKLIENELKSRNHFIESALENISIGVAVNEISSGKATFMNNAFSEIYGWPKSTIKDVESFFKSAYPDPEYRAKISQQIMSDMQSGDPSRMQWQDIFITTQDGKQRVVSAKNIPILDQDLMISTVWDETDRYWAEQTLKKSNERFHLATEAITDAIFDWNILGKKIFWGKGYHHLFGYPEEMQYVPEGFWESCVHPDDLPQILKDIQRARKDPNAKKWKGSYRFKKADGTYAFVKEQTSIQRDKSGKPIRIVGALQDITKEKEREASIAQKTLFIQKSAECAQIFLSADNWETIMDDVLRIMGETIHADRAYLFRKIEDKNGRDYVRFDYEWTNGKVKEEIQNPKYHTIPIDEHPLLIQDASVKKPFTVLLSDASGHTRQIMEAQNILSMLNGSLYVNGGYFGHVGFECCFEEREWTDEEKNFIQSIINNLIVAIEKQETMNQLAEALENNSNILESIGEAFYSLDDKYRFTYWNNQAEQLTGLKREVVLNKTIWEVFEEAIHPDFAKLLKYAMSSKSQQELEIEDPFTKSWLEISVYPRAVGLSIFVRNITDRKKAEEEIAEFNERFTIISNTSHDAIWDWNIQTGEHYWGIGFNKLLGQDVAGLQHDHERWLESIHPEDVISVKETLKKVVQDPEKTIFESEYRIINQNKTFYVVDRGTIIRDSKGKAVRMVGAIQDISHRKRYEESLKALNQQLMVSNRELENSNRELEQFAYVASHDLQEPLRMISSFLGLIEKKYDDILDEKGKQYISFAVDGAKRMRSIILDLLDFSRLKEATESKKWIQMPQIIKEVLLLNKKLISESGAKIKINSLPSVFAQESGLIQLFNNLISNSIKYKKDGVKPIIDISAEEEENYWHFKLKDNGIGIDPKYLDKIFIIFQRLHGREHYPGSGIGLSICKKITEIHGGKIWVESTLGEGSTFHFTLQKPQNE</sequence>
<dbReference type="RefSeq" id="WP_222583741.1">
    <property type="nucleotide sequence ID" value="NZ_JAHVHP010000001.1"/>
</dbReference>
<evidence type="ECO:0000256" key="1">
    <source>
        <dbReference type="ARBA" id="ARBA00000085"/>
    </source>
</evidence>
<dbReference type="EC" id="2.7.13.3" evidence="2"/>
<evidence type="ECO:0000259" key="7">
    <source>
        <dbReference type="PROSITE" id="PS50109"/>
    </source>
</evidence>
<dbReference type="PRINTS" id="PR00344">
    <property type="entry name" value="BCTRLSENSOR"/>
</dbReference>
<dbReference type="EMBL" id="JAHVHP010000001">
    <property type="protein sequence ID" value="MBY5950961.1"/>
    <property type="molecule type" value="Genomic_DNA"/>
</dbReference>
<feature type="coiled-coil region" evidence="6">
    <location>
        <begin position="1062"/>
        <end position="1093"/>
    </location>
</feature>
<keyword evidence="6" id="KW-0175">Coiled coil</keyword>
<dbReference type="InterPro" id="IPR003661">
    <property type="entry name" value="HisK_dim/P_dom"/>
</dbReference>
<dbReference type="InterPro" id="IPR003018">
    <property type="entry name" value="GAF"/>
</dbReference>
<dbReference type="InterPro" id="IPR000700">
    <property type="entry name" value="PAS-assoc_C"/>
</dbReference>
<dbReference type="SMART" id="SM00091">
    <property type="entry name" value="PAS"/>
    <property type="match status" value="7"/>
</dbReference>
<dbReference type="InterPro" id="IPR013767">
    <property type="entry name" value="PAS_fold"/>
</dbReference>
<comment type="catalytic activity">
    <reaction evidence="1">
        <text>ATP + protein L-histidine = ADP + protein N-phospho-L-histidine.</text>
        <dbReference type="EC" id="2.7.13.3"/>
    </reaction>
</comment>
<feature type="domain" description="PAC" evidence="9">
    <location>
        <begin position="338"/>
        <end position="390"/>
    </location>
</feature>
<dbReference type="CDD" id="cd00130">
    <property type="entry name" value="PAS"/>
    <property type="match status" value="5"/>
</dbReference>